<dbReference type="SUPFAM" id="SSF53187">
    <property type="entry name" value="Zn-dependent exopeptidases"/>
    <property type="match status" value="1"/>
</dbReference>
<evidence type="ECO:0000256" key="1">
    <source>
        <dbReference type="SAM" id="MobiDB-lite"/>
    </source>
</evidence>
<dbReference type="EMBL" id="FQVK01000019">
    <property type="protein sequence ID" value="SHF15056.1"/>
    <property type="molecule type" value="Genomic_DNA"/>
</dbReference>
<gene>
    <name evidence="2" type="ORF">SAMN05444279_1194</name>
</gene>
<dbReference type="AlphaFoldDB" id="A0A1M4ZBT5"/>
<evidence type="ECO:0000313" key="2">
    <source>
        <dbReference type="EMBL" id="SHF15056.1"/>
    </source>
</evidence>
<organism evidence="2 3">
    <name type="scientific">Ruegeria intermedia</name>
    <dbReference type="NCBI Taxonomy" id="996115"/>
    <lineage>
        <taxon>Bacteria</taxon>
        <taxon>Pseudomonadati</taxon>
        <taxon>Pseudomonadota</taxon>
        <taxon>Alphaproteobacteria</taxon>
        <taxon>Rhodobacterales</taxon>
        <taxon>Roseobacteraceae</taxon>
        <taxon>Ruegeria</taxon>
    </lineage>
</organism>
<keyword evidence="3" id="KW-1185">Reference proteome</keyword>
<protein>
    <submittedName>
        <fullName evidence="2">Predicted N-formylglutamate amidohydrolase</fullName>
    </submittedName>
</protein>
<sequence length="261" mass="28825">MLNRASTAPAPMLDLDEPPPYGVINPDGASDLLLLCEHALPRIPRRLAHLGLPKSERLRHIGWDIGALSLARDLSARLDAPLFHTGYSRLVVDCNRPLDNPSLIPETSETTAIPGNRDLGASERAERLKTFFHPFHSAISRRLDLRTAASKQTFVVGIHSYTPVYKGVARPWHAGILYAGATEFAGRMMRALAQEEGLVIGDNEPYRIDHDDYTVPVHGDARGLPGLLIEVRHDLISNAQGVAEWAVRLERCLRLSMEAGR</sequence>
<dbReference type="OrthoDB" id="9815326at2"/>
<name>A0A1M4ZBT5_9RHOB</name>
<dbReference type="GO" id="GO:0016787">
    <property type="term" value="F:hydrolase activity"/>
    <property type="evidence" value="ECO:0007669"/>
    <property type="project" value="UniProtKB-KW"/>
</dbReference>
<dbReference type="InterPro" id="IPR011227">
    <property type="entry name" value="UCP029730"/>
</dbReference>
<accession>A0A1M4ZBT5</accession>
<feature type="region of interest" description="Disordered" evidence="1">
    <location>
        <begin position="1"/>
        <end position="21"/>
    </location>
</feature>
<dbReference type="InterPro" id="IPR007709">
    <property type="entry name" value="N-FG_amidohydro"/>
</dbReference>
<dbReference type="PIRSF" id="PIRSF029730">
    <property type="entry name" value="UCP029730"/>
    <property type="match status" value="1"/>
</dbReference>
<dbReference type="Proteomes" id="UP000325134">
    <property type="component" value="Unassembled WGS sequence"/>
</dbReference>
<dbReference type="Gene3D" id="3.40.630.40">
    <property type="entry name" value="Zn-dependent exopeptidases"/>
    <property type="match status" value="1"/>
</dbReference>
<evidence type="ECO:0000313" key="3">
    <source>
        <dbReference type="Proteomes" id="UP000325134"/>
    </source>
</evidence>
<keyword evidence="2" id="KW-0378">Hydrolase</keyword>
<dbReference type="Pfam" id="PF05013">
    <property type="entry name" value="FGase"/>
    <property type="match status" value="1"/>
</dbReference>
<proteinExistence type="predicted"/>
<reference evidence="2 3" key="1">
    <citation type="submission" date="2016-11" db="EMBL/GenBank/DDBJ databases">
        <authorList>
            <person name="Varghese N."/>
            <person name="Submissions S."/>
        </authorList>
    </citation>
    <scope>NUCLEOTIDE SEQUENCE [LARGE SCALE GENOMIC DNA]</scope>
    <source>
        <strain evidence="2 3">DSM 29341</strain>
    </source>
</reference>